<evidence type="ECO:0000256" key="1">
    <source>
        <dbReference type="ARBA" id="ARBA00001933"/>
    </source>
</evidence>
<dbReference type="InterPro" id="IPR036052">
    <property type="entry name" value="TrpB-like_PALP_sf"/>
</dbReference>
<dbReference type="PANTHER" id="PTHR48078:SF17">
    <property type="entry name" value="THREONINE DEHYDRATASE"/>
    <property type="match status" value="1"/>
</dbReference>
<dbReference type="InterPro" id="IPR050147">
    <property type="entry name" value="Ser/Thr_Dehydratase"/>
</dbReference>
<name>A0ABT0IKI2_9HYPH</name>
<dbReference type="EMBL" id="JALPRY010000001">
    <property type="protein sequence ID" value="MCK8778394.1"/>
    <property type="molecule type" value="Genomic_DNA"/>
</dbReference>
<dbReference type="RefSeq" id="WP_248681317.1">
    <property type="nucleotide sequence ID" value="NZ_JALPRY010000001.1"/>
</dbReference>
<gene>
    <name evidence="5" type="ORF">M0654_00220</name>
</gene>
<evidence type="ECO:0000256" key="2">
    <source>
        <dbReference type="ARBA" id="ARBA00022898"/>
    </source>
</evidence>
<keyword evidence="2" id="KW-0663">Pyridoxal phosphate</keyword>
<keyword evidence="6" id="KW-1185">Reference proteome</keyword>
<evidence type="ECO:0000259" key="4">
    <source>
        <dbReference type="Pfam" id="PF00291"/>
    </source>
</evidence>
<dbReference type="Gene3D" id="3.40.50.1100">
    <property type="match status" value="2"/>
</dbReference>
<sequence length="319" mass="33256">MTQNQPHPSAEGILAASTRIDPIFTNSPLISQETANTALGLRLLAKVETLNPIRSFKGRGTDWWMQNEPAGDHAVVSASAGNFGQGLAYAGRAHGRKVVIFSATTANPGKVEAMRRLGAEVRLEGADFDAAKAAARAYAEAHNCPFVEDGNLKTIAEGAGTIALEITGRLERDGVQLHAIIVPLGNGALLTGIGAWIRAKAPGCKVIGVVASNAPAMKQSWETGRLISTETAATAADGIAVRECVPYALDCMRDTVDEVWEASEAAIRNARDFCLTHYGLVVEEAGAAGIAGLLENGGSLKGKTVATVLCGGNVRSENA</sequence>
<dbReference type="InterPro" id="IPR001926">
    <property type="entry name" value="TrpB-like_PALP"/>
</dbReference>
<evidence type="ECO:0000313" key="6">
    <source>
        <dbReference type="Proteomes" id="UP001202827"/>
    </source>
</evidence>
<dbReference type="Pfam" id="PF00291">
    <property type="entry name" value="PALP"/>
    <property type="match status" value="1"/>
</dbReference>
<evidence type="ECO:0000256" key="3">
    <source>
        <dbReference type="ARBA" id="ARBA00023239"/>
    </source>
</evidence>
<proteinExistence type="predicted"/>
<evidence type="ECO:0000313" key="5">
    <source>
        <dbReference type="EMBL" id="MCK8778394.1"/>
    </source>
</evidence>
<feature type="domain" description="Tryptophan synthase beta chain-like PALP" evidence="4">
    <location>
        <begin position="23"/>
        <end position="311"/>
    </location>
</feature>
<keyword evidence="3" id="KW-0456">Lyase</keyword>
<comment type="caution">
    <text evidence="5">The sequence shown here is derived from an EMBL/GenBank/DDBJ whole genome shotgun (WGS) entry which is preliminary data.</text>
</comment>
<reference evidence="5 6" key="1">
    <citation type="submission" date="2022-04" db="EMBL/GenBank/DDBJ databases">
        <title>Rhizobium coralii sp. nov., isolated from coral Turbinaria peltata.</title>
        <authorList>
            <person name="Sun H."/>
        </authorList>
    </citation>
    <scope>NUCLEOTIDE SEQUENCE [LARGE SCALE GENOMIC DNA]</scope>
    <source>
        <strain evidence="5 6">NTR19</strain>
    </source>
</reference>
<dbReference type="Proteomes" id="UP001202827">
    <property type="component" value="Unassembled WGS sequence"/>
</dbReference>
<organism evidence="5 6">
    <name type="scientific">Neorhizobium turbinariae</name>
    <dbReference type="NCBI Taxonomy" id="2937795"/>
    <lineage>
        <taxon>Bacteria</taxon>
        <taxon>Pseudomonadati</taxon>
        <taxon>Pseudomonadota</taxon>
        <taxon>Alphaproteobacteria</taxon>
        <taxon>Hyphomicrobiales</taxon>
        <taxon>Rhizobiaceae</taxon>
        <taxon>Rhizobium/Agrobacterium group</taxon>
        <taxon>Neorhizobium</taxon>
    </lineage>
</organism>
<comment type="cofactor">
    <cofactor evidence="1">
        <name>pyridoxal 5'-phosphate</name>
        <dbReference type="ChEBI" id="CHEBI:597326"/>
    </cofactor>
</comment>
<accession>A0ABT0IKI2</accession>
<dbReference type="SUPFAM" id="SSF53686">
    <property type="entry name" value="Tryptophan synthase beta subunit-like PLP-dependent enzymes"/>
    <property type="match status" value="1"/>
</dbReference>
<protein>
    <submittedName>
        <fullName evidence="5">Pyridoxal-phosphate dependent enzyme</fullName>
    </submittedName>
</protein>
<dbReference type="PANTHER" id="PTHR48078">
    <property type="entry name" value="THREONINE DEHYDRATASE, MITOCHONDRIAL-RELATED"/>
    <property type="match status" value="1"/>
</dbReference>